<dbReference type="EMBL" id="CALNXI010000361">
    <property type="protein sequence ID" value="CAH3025608.1"/>
    <property type="molecule type" value="Genomic_DNA"/>
</dbReference>
<sequence length="121" mass="13666">MKLLFLLLLCVLILARSARSPFFDVRLHGSLSIPIASFVERGLFIKTFCHRKHLNRRIVYSSGHQGTFNPVVITNKEVHMVHGNINTNDETSHTTSNAKKRSLKISDYFSKQNGKPSLSGE</sequence>
<evidence type="ECO:0000313" key="4">
    <source>
        <dbReference type="Proteomes" id="UP001159427"/>
    </source>
</evidence>
<dbReference type="Proteomes" id="UP001159427">
    <property type="component" value="Unassembled WGS sequence"/>
</dbReference>
<evidence type="ECO:0000313" key="3">
    <source>
        <dbReference type="EMBL" id="CAH3025608.1"/>
    </source>
</evidence>
<protein>
    <submittedName>
        <fullName evidence="3">Uncharacterized protein</fullName>
    </submittedName>
</protein>
<proteinExistence type="predicted"/>
<feature type="compositionally biased region" description="Polar residues" evidence="1">
    <location>
        <begin position="85"/>
        <end position="97"/>
    </location>
</feature>
<comment type="caution">
    <text evidence="3">The sequence shown here is derived from an EMBL/GenBank/DDBJ whole genome shotgun (WGS) entry which is preliminary data.</text>
</comment>
<feature type="region of interest" description="Disordered" evidence="1">
    <location>
        <begin position="85"/>
        <end position="121"/>
    </location>
</feature>
<accession>A0ABN8MC28</accession>
<feature type="chain" id="PRO_5047120375" evidence="2">
    <location>
        <begin position="18"/>
        <end position="121"/>
    </location>
</feature>
<feature type="compositionally biased region" description="Polar residues" evidence="1">
    <location>
        <begin position="109"/>
        <end position="121"/>
    </location>
</feature>
<feature type="signal peptide" evidence="2">
    <location>
        <begin position="1"/>
        <end position="17"/>
    </location>
</feature>
<evidence type="ECO:0000256" key="1">
    <source>
        <dbReference type="SAM" id="MobiDB-lite"/>
    </source>
</evidence>
<gene>
    <name evidence="3" type="ORF">PEVE_00026607</name>
</gene>
<keyword evidence="4" id="KW-1185">Reference proteome</keyword>
<organism evidence="3 4">
    <name type="scientific">Porites evermanni</name>
    <dbReference type="NCBI Taxonomy" id="104178"/>
    <lineage>
        <taxon>Eukaryota</taxon>
        <taxon>Metazoa</taxon>
        <taxon>Cnidaria</taxon>
        <taxon>Anthozoa</taxon>
        <taxon>Hexacorallia</taxon>
        <taxon>Scleractinia</taxon>
        <taxon>Fungiina</taxon>
        <taxon>Poritidae</taxon>
        <taxon>Porites</taxon>
    </lineage>
</organism>
<reference evidence="3 4" key="1">
    <citation type="submission" date="2022-05" db="EMBL/GenBank/DDBJ databases">
        <authorList>
            <consortium name="Genoscope - CEA"/>
            <person name="William W."/>
        </authorList>
    </citation>
    <scope>NUCLEOTIDE SEQUENCE [LARGE SCALE GENOMIC DNA]</scope>
</reference>
<keyword evidence="2" id="KW-0732">Signal</keyword>
<evidence type="ECO:0000256" key="2">
    <source>
        <dbReference type="SAM" id="SignalP"/>
    </source>
</evidence>
<name>A0ABN8MC28_9CNID</name>